<dbReference type="Gene3D" id="3.90.180.10">
    <property type="entry name" value="Medium-chain alcohol dehydrogenases, catalytic domain"/>
    <property type="match status" value="1"/>
</dbReference>
<gene>
    <name evidence="3" type="ordered locus">Sulac_1253</name>
</gene>
<dbReference type="GO" id="GO:0003960">
    <property type="term" value="F:quinone reductase (NADPH) activity"/>
    <property type="evidence" value="ECO:0007669"/>
    <property type="project" value="UniProtKB-EC"/>
</dbReference>
<dbReference type="InterPro" id="IPR013149">
    <property type="entry name" value="ADH-like_C"/>
</dbReference>
<evidence type="ECO:0000259" key="2">
    <source>
        <dbReference type="SMART" id="SM00829"/>
    </source>
</evidence>
<reference evidence="4" key="1">
    <citation type="submission" date="2011-12" db="EMBL/GenBank/DDBJ databases">
        <title>The complete genome of chromosome of Sulfobacillus acidophilus DSM 10332.</title>
        <authorList>
            <person name="Lucas S."/>
            <person name="Han J."/>
            <person name="Lapidus A."/>
            <person name="Bruce D."/>
            <person name="Goodwin L."/>
            <person name="Pitluck S."/>
            <person name="Peters L."/>
            <person name="Kyrpides N."/>
            <person name="Mavromatis K."/>
            <person name="Ivanova N."/>
            <person name="Mikhailova N."/>
            <person name="Chertkov O."/>
            <person name="Saunders E."/>
            <person name="Detter J.C."/>
            <person name="Tapia R."/>
            <person name="Han C."/>
            <person name="Land M."/>
            <person name="Hauser L."/>
            <person name="Markowitz V."/>
            <person name="Cheng J.-F."/>
            <person name="Hugenholtz P."/>
            <person name="Woyke T."/>
            <person name="Wu D."/>
            <person name="Pukall R."/>
            <person name="Gehrich-Schroeter G."/>
            <person name="Schneider S."/>
            <person name="Klenk H.-P."/>
            <person name="Eisen J.A."/>
        </authorList>
    </citation>
    <scope>NUCLEOTIDE SEQUENCE [LARGE SCALE GENOMIC DNA]</scope>
    <source>
        <strain evidence="4">ATCC 700253 / DSM 10332 / NAL</strain>
    </source>
</reference>
<accession>G8TVB1</accession>
<dbReference type="SUPFAM" id="SSF50129">
    <property type="entry name" value="GroES-like"/>
    <property type="match status" value="1"/>
</dbReference>
<dbReference type="Pfam" id="PF00107">
    <property type="entry name" value="ADH_zinc_N"/>
    <property type="match status" value="1"/>
</dbReference>
<proteinExistence type="predicted"/>
<evidence type="ECO:0000313" key="3">
    <source>
        <dbReference type="EMBL" id="AEW04751.1"/>
    </source>
</evidence>
<protein>
    <submittedName>
        <fullName evidence="3">NADPH:quinone reductase</fullName>
        <ecNumber evidence="3">1.6.5.5</ecNumber>
    </submittedName>
</protein>
<dbReference type="InterPro" id="IPR013154">
    <property type="entry name" value="ADH-like_N"/>
</dbReference>
<dbReference type="Pfam" id="PF08240">
    <property type="entry name" value="ADH_N"/>
    <property type="match status" value="1"/>
</dbReference>
<keyword evidence="4" id="KW-1185">Reference proteome</keyword>
<keyword evidence="3" id="KW-0560">Oxidoreductase</keyword>
<dbReference type="KEGG" id="sap:Sulac_1253"/>
<dbReference type="PATRIC" id="fig|679936.5.peg.1313"/>
<dbReference type="AlphaFoldDB" id="G8TVB1"/>
<reference evidence="3 4" key="2">
    <citation type="journal article" date="2012" name="Stand. Genomic Sci.">
        <title>Complete genome sequence of the moderately thermophilic mineral-sulfide-oxidizing firmicute Sulfobacillus acidophilus type strain (NAL(T)).</title>
        <authorList>
            <person name="Anderson I."/>
            <person name="Chertkov O."/>
            <person name="Chen A."/>
            <person name="Saunders E."/>
            <person name="Lapidus A."/>
            <person name="Nolan M."/>
            <person name="Lucas S."/>
            <person name="Hammon N."/>
            <person name="Deshpande S."/>
            <person name="Cheng J.F."/>
            <person name="Han C."/>
            <person name="Tapia R."/>
            <person name="Goodwin L.A."/>
            <person name="Pitluck S."/>
            <person name="Liolios K."/>
            <person name="Pagani I."/>
            <person name="Ivanova N."/>
            <person name="Mikhailova N."/>
            <person name="Pati A."/>
            <person name="Palaniappan K."/>
            <person name="Land M."/>
            <person name="Pan C."/>
            <person name="Rohde M."/>
            <person name="Pukall R."/>
            <person name="Goker M."/>
            <person name="Detter J.C."/>
            <person name="Woyke T."/>
            <person name="Bristow J."/>
            <person name="Eisen J.A."/>
            <person name="Markowitz V."/>
            <person name="Hugenholtz P."/>
            <person name="Kyrpides N.C."/>
            <person name="Klenk H.P."/>
            <person name="Mavromatis K."/>
        </authorList>
    </citation>
    <scope>NUCLEOTIDE SEQUENCE [LARGE SCALE GENOMIC DNA]</scope>
    <source>
        <strain evidence="4">ATCC 700253 / DSM 10332 / NAL</strain>
    </source>
</reference>
<dbReference type="EMBL" id="CP003179">
    <property type="protein sequence ID" value="AEW04751.1"/>
    <property type="molecule type" value="Genomic_DNA"/>
</dbReference>
<dbReference type="InterPro" id="IPR036291">
    <property type="entry name" value="NAD(P)-bd_dom_sf"/>
</dbReference>
<keyword evidence="1" id="KW-0521">NADP</keyword>
<dbReference type="PANTHER" id="PTHR44154:SF1">
    <property type="entry name" value="QUINONE OXIDOREDUCTASE"/>
    <property type="match status" value="1"/>
</dbReference>
<name>G8TVB1_SULAD</name>
<dbReference type="Proteomes" id="UP000005439">
    <property type="component" value="Chromosome"/>
</dbReference>
<dbReference type="SUPFAM" id="SSF51735">
    <property type="entry name" value="NAD(P)-binding Rossmann-fold domains"/>
    <property type="match status" value="1"/>
</dbReference>
<feature type="domain" description="Enoyl reductase (ER)" evidence="2">
    <location>
        <begin position="10"/>
        <end position="323"/>
    </location>
</feature>
<dbReference type="HOGENOM" id="CLU_026673_3_1_9"/>
<sequence>MKAIQIAENGGPEVLKLVDLPTPEPGPGQVLIRVKGTSVNYADIKARQGRYHGAPPLPFIPGLDVLGQIVAIHPESPPVFSEGQWVVAFPRTGSYAEYTVADIAHTFALPPGISHDQAQAALLVGVTADQVLRVKGRLAPGDSVLIHSAAGGVGSTAVKLAHIYGAGKVWGSIGREEKRAWVEQLGVDGVFIYRGRTYADDLLAQSGGRGVDVILNGLGGGTLSEDMRCLAPLGRLVVFGDTLGPNLIAPTVLYPTNRSVIGFSFGHLRRERPDQVAAMVAPVMDLLQSGQLSVTISERFPLDEARLAHDLMDRGQTVGKILIDVA</sequence>
<dbReference type="InterPro" id="IPR020843">
    <property type="entry name" value="ER"/>
</dbReference>
<dbReference type="PANTHER" id="PTHR44154">
    <property type="entry name" value="QUINONE OXIDOREDUCTASE"/>
    <property type="match status" value="1"/>
</dbReference>
<evidence type="ECO:0000256" key="1">
    <source>
        <dbReference type="ARBA" id="ARBA00022857"/>
    </source>
</evidence>
<dbReference type="STRING" id="679936.Sulac_1253"/>
<organism evidence="3 4">
    <name type="scientific">Sulfobacillus acidophilus (strain ATCC 700253 / DSM 10332 / NAL)</name>
    <dbReference type="NCBI Taxonomy" id="679936"/>
    <lineage>
        <taxon>Bacteria</taxon>
        <taxon>Bacillati</taxon>
        <taxon>Bacillota</taxon>
        <taxon>Clostridia</taxon>
        <taxon>Eubacteriales</taxon>
        <taxon>Clostridiales Family XVII. Incertae Sedis</taxon>
        <taxon>Sulfobacillus</taxon>
    </lineage>
</organism>
<dbReference type="InterPro" id="IPR051603">
    <property type="entry name" value="Zinc-ADH_QOR/CCCR"/>
</dbReference>
<evidence type="ECO:0000313" key="4">
    <source>
        <dbReference type="Proteomes" id="UP000005439"/>
    </source>
</evidence>
<dbReference type="Gene3D" id="3.40.50.720">
    <property type="entry name" value="NAD(P)-binding Rossmann-like Domain"/>
    <property type="match status" value="1"/>
</dbReference>
<dbReference type="SMART" id="SM00829">
    <property type="entry name" value="PKS_ER"/>
    <property type="match status" value="1"/>
</dbReference>
<dbReference type="EC" id="1.6.5.5" evidence="3"/>
<dbReference type="InterPro" id="IPR011032">
    <property type="entry name" value="GroES-like_sf"/>
</dbReference>